<dbReference type="SMART" id="SM00361">
    <property type="entry name" value="RRM_1"/>
    <property type="match status" value="2"/>
</dbReference>
<feature type="compositionally biased region" description="Acidic residues" evidence="6">
    <location>
        <begin position="383"/>
        <end position="393"/>
    </location>
</feature>
<feature type="compositionally biased region" description="Low complexity" evidence="6">
    <location>
        <begin position="803"/>
        <end position="813"/>
    </location>
</feature>
<feature type="compositionally biased region" description="Gly residues" evidence="6">
    <location>
        <begin position="1114"/>
        <end position="1132"/>
    </location>
</feature>
<dbReference type="CDD" id="cd12416">
    <property type="entry name" value="RRM4_RBM28_like"/>
    <property type="match status" value="1"/>
</dbReference>
<feature type="region of interest" description="Disordered" evidence="6">
    <location>
        <begin position="230"/>
        <end position="249"/>
    </location>
</feature>
<keyword evidence="4" id="KW-0539">Nucleus</keyword>
<feature type="region of interest" description="Disordered" evidence="6">
    <location>
        <begin position="1110"/>
        <end position="1148"/>
    </location>
</feature>
<dbReference type="CDD" id="cd12414">
    <property type="entry name" value="RRM2_RBM28_like"/>
    <property type="match status" value="1"/>
</dbReference>
<feature type="compositionally biased region" description="Basic and acidic residues" evidence="6">
    <location>
        <begin position="1068"/>
        <end position="1077"/>
    </location>
</feature>
<feature type="compositionally biased region" description="Low complexity" evidence="6">
    <location>
        <begin position="102"/>
        <end position="130"/>
    </location>
</feature>
<dbReference type="PROSITE" id="PS50102">
    <property type="entry name" value="RRM"/>
    <property type="match status" value="4"/>
</dbReference>
<feature type="region of interest" description="Disordered" evidence="6">
    <location>
        <begin position="803"/>
        <end position="1098"/>
    </location>
</feature>
<feature type="compositionally biased region" description="Polar residues" evidence="6">
    <location>
        <begin position="1045"/>
        <end position="1060"/>
    </location>
</feature>
<dbReference type="PANTHER" id="PTHR48039:SF5">
    <property type="entry name" value="RNA-BINDING PROTEIN 28"/>
    <property type="match status" value="1"/>
</dbReference>
<feature type="region of interest" description="Disordered" evidence="6">
    <location>
        <begin position="431"/>
        <end position="538"/>
    </location>
</feature>
<reference evidence="8 9" key="1">
    <citation type="journal article" date="2018" name="Plant J.">
        <title>Genome sequences of Chlorella sorokiniana UTEX 1602 and Micractinium conductrix SAG 241.80: implications to maltose excretion by a green alga.</title>
        <authorList>
            <person name="Arriola M.B."/>
            <person name="Velmurugan N."/>
            <person name="Zhang Y."/>
            <person name="Plunkett M.H."/>
            <person name="Hondzo H."/>
            <person name="Barney B.M."/>
        </authorList>
    </citation>
    <scope>NUCLEOTIDE SEQUENCE [LARGE SCALE GENOMIC DNA]</scope>
    <source>
        <strain evidence="8 9">SAG 241.80</strain>
    </source>
</reference>
<evidence type="ECO:0000256" key="1">
    <source>
        <dbReference type="ARBA" id="ARBA00004123"/>
    </source>
</evidence>
<evidence type="ECO:0000256" key="3">
    <source>
        <dbReference type="ARBA" id="ARBA00022884"/>
    </source>
</evidence>
<feature type="compositionally biased region" description="Acidic residues" evidence="6">
    <location>
        <begin position="431"/>
        <end position="491"/>
    </location>
</feature>
<dbReference type="CDD" id="cd12413">
    <property type="entry name" value="RRM1_RBM28_like"/>
    <property type="match status" value="1"/>
</dbReference>
<dbReference type="Pfam" id="PF00076">
    <property type="entry name" value="RRM_1"/>
    <property type="match status" value="3"/>
</dbReference>
<dbReference type="SUPFAM" id="SSF54928">
    <property type="entry name" value="RNA-binding domain, RBD"/>
    <property type="match status" value="3"/>
</dbReference>
<feature type="domain" description="RRM" evidence="7">
    <location>
        <begin position="538"/>
        <end position="624"/>
    </location>
</feature>
<feature type="compositionally biased region" description="Low complexity" evidence="6">
    <location>
        <begin position="1133"/>
        <end position="1142"/>
    </location>
</feature>
<dbReference type="AlphaFoldDB" id="A0A2P6VDK4"/>
<dbReference type="InterPro" id="IPR003954">
    <property type="entry name" value="RRM_euk-type"/>
</dbReference>
<feature type="compositionally biased region" description="Basic and acidic residues" evidence="6">
    <location>
        <begin position="860"/>
        <end position="876"/>
    </location>
</feature>
<dbReference type="SMART" id="SM00360">
    <property type="entry name" value="RRM"/>
    <property type="match status" value="4"/>
</dbReference>
<dbReference type="InterPro" id="IPR051945">
    <property type="entry name" value="RRM_MRD1_RNA_proc_ribogen"/>
</dbReference>
<dbReference type="STRING" id="554055.A0A2P6VDK4"/>
<proteinExistence type="predicted"/>
<feature type="domain" description="RRM" evidence="7">
    <location>
        <begin position="694"/>
        <end position="790"/>
    </location>
</feature>
<organism evidence="8 9">
    <name type="scientific">Micractinium conductrix</name>
    <dbReference type="NCBI Taxonomy" id="554055"/>
    <lineage>
        <taxon>Eukaryota</taxon>
        <taxon>Viridiplantae</taxon>
        <taxon>Chlorophyta</taxon>
        <taxon>core chlorophytes</taxon>
        <taxon>Trebouxiophyceae</taxon>
        <taxon>Chlorellales</taxon>
        <taxon>Chlorellaceae</taxon>
        <taxon>Chlorella clade</taxon>
        <taxon>Micractinium</taxon>
    </lineage>
</organism>
<name>A0A2P6VDK4_9CHLO</name>
<comment type="caution">
    <text evidence="8">The sequence shown here is derived from an EMBL/GenBank/DDBJ whole genome shotgun (WGS) entry which is preliminary data.</text>
</comment>
<evidence type="ECO:0000313" key="8">
    <source>
        <dbReference type="EMBL" id="PSC72166.1"/>
    </source>
</evidence>
<dbReference type="InterPro" id="IPR012677">
    <property type="entry name" value="Nucleotide-bd_a/b_plait_sf"/>
</dbReference>
<keyword evidence="9" id="KW-1185">Reference proteome</keyword>
<dbReference type="EMBL" id="LHPF02000011">
    <property type="protein sequence ID" value="PSC72166.1"/>
    <property type="molecule type" value="Genomic_DNA"/>
</dbReference>
<feature type="region of interest" description="Disordered" evidence="6">
    <location>
        <begin position="364"/>
        <end position="407"/>
    </location>
</feature>
<evidence type="ECO:0000256" key="5">
    <source>
        <dbReference type="PROSITE-ProRule" id="PRU00176"/>
    </source>
</evidence>
<dbReference type="Proteomes" id="UP000239649">
    <property type="component" value="Unassembled WGS sequence"/>
</dbReference>
<evidence type="ECO:0000313" key="9">
    <source>
        <dbReference type="Proteomes" id="UP000239649"/>
    </source>
</evidence>
<comment type="subcellular location">
    <subcellularLocation>
        <location evidence="1">Nucleus</location>
    </subcellularLocation>
</comment>
<feature type="region of interest" description="Disordered" evidence="6">
    <location>
        <begin position="92"/>
        <end position="145"/>
    </location>
</feature>
<dbReference type="FunFam" id="3.30.70.330:FF:000182">
    <property type="entry name" value="RNA-binding motif protein 28"/>
    <property type="match status" value="1"/>
</dbReference>
<feature type="compositionally biased region" description="Low complexity" evidence="6">
    <location>
        <begin position="492"/>
        <end position="503"/>
    </location>
</feature>
<evidence type="ECO:0000256" key="2">
    <source>
        <dbReference type="ARBA" id="ARBA00022737"/>
    </source>
</evidence>
<feature type="compositionally biased region" description="Gly residues" evidence="6">
    <location>
        <begin position="814"/>
        <end position="824"/>
    </location>
</feature>
<dbReference type="OrthoDB" id="439808at2759"/>
<evidence type="ECO:0000259" key="7">
    <source>
        <dbReference type="PROSITE" id="PS50102"/>
    </source>
</evidence>
<gene>
    <name evidence="8" type="ORF">C2E20_4552</name>
</gene>
<feature type="compositionally biased region" description="Low complexity" evidence="6">
    <location>
        <begin position="877"/>
        <end position="907"/>
    </location>
</feature>
<feature type="domain" description="RRM" evidence="7">
    <location>
        <begin position="271"/>
        <end position="348"/>
    </location>
</feature>
<dbReference type="GO" id="GO:0005634">
    <property type="term" value="C:nucleus"/>
    <property type="evidence" value="ECO:0007669"/>
    <property type="project" value="UniProtKB-SubCell"/>
</dbReference>
<keyword evidence="2" id="KW-0677">Repeat</keyword>
<dbReference type="PANTHER" id="PTHR48039">
    <property type="entry name" value="RNA-BINDING MOTIF PROTEIN 14B"/>
    <property type="match status" value="1"/>
</dbReference>
<feature type="compositionally biased region" description="Gly residues" evidence="6">
    <location>
        <begin position="239"/>
        <end position="249"/>
    </location>
</feature>
<feature type="compositionally biased region" description="Low complexity" evidence="6">
    <location>
        <begin position="937"/>
        <end position="1040"/>
    </location>
</feature>
<sequence>MGDRKADPRTVFVRGVDASMSDAQLQELFGEVGPVKHAFLVRKGGKDGAHRGFGFVQFAVTEDAERAAADLNGKEFAGRKLKIEGAVKRAPLEERKKRKQDAAAAPAAEQQEGGADGGAAAPAPAEAPPAKKQRPAPKPRNAAAVEAAHLKHKWLRAVAVGGLTADTVEAAVGMARAAGQVEEVVRPVPDKFAAQFMLKRDGCTGEAFIAVYKSIKEALAAVAALHGQTAKAKGKGKKGGGGGGAAAGGGDGGCRLWARQLSGEGLHHKRWRLIVRNLPFTATEADLRPAFTPAGFVWELTLPRSASGRGRGFAFVGFTCKAHAERAIKLVNGQTLAGRPVAVDWAVAKAQFDAKAASDAAEAGEDAAAAAAPTPRQQAGIDGLDDSDSEDEAAGGGAALGQEEDGGYAAAPALAPDQERRMLTSVIDNILDDDSEEEEEGSEEEEEESGDEEMSGSEGEEEEDEMSGSEGDDMAGGSSDEEGEGDEEEEAGGTAAPAAPADPFSRKQLQQKAAAAAAAAATPQDAQQPARPPPEEGATVFIRGLPLDVSKEQVFLKLKAFGAVRSCRLVMDKDSGKPKGTAFVDFYRRASAQAAADACAKGRLKEGPGVVVGGRVAEVDMALAGDDVRALALAKAKDNGPRDSRRMGLAKEGQIAEGSAAWEDMSAGDQAKRKRAAEEKKLKLKSPNFVVSDTRLSVRNVPHVWTEKQLKQAFIAAVKERAKQAQPVVKQAKILVDEERTNADGTPRSKGIGFVEFAEHEHALCALRQLNNNPSAFNKERRPIVEFALENVKALKFREAKLAQAKQPQQQAQQGGGDGGGAGGEAAPAAQQRGAAAAGQRQEDGGEGGEQAPKSKRQQRREVKLMLRERKREATQEKAAAAAAAAKGSGPAAEGAAAAANGTPSGGAEEKSKAAKRREQRKRKEMEAKGIAPPPVAAATPVAAKQQQLKQQQPKQQQGKQQGTPKQQHATPQQQQGKQQPQQRGAAQQPKQQQPKQQQPKQQQQQEQQGKQQPEGKQQQGKQQALGKQQQGKQLQQQQARRLGVNSQAHKSVAASQQEQQAHRRKRSADDLIDRLADGPQGTMQNKKPRKKEQTDSVDALAKQYLAKFFDGKPAGGGGGKAGRGGKAGGGAKPAAAAAAAAMKRWFE</sequence>
<evidence type="ECO:0000256" key="6">
    <source>
        <dbReference type="SAM" id="MobiDB-lite"/>
    </source>
</evidence>
<feature type="compositionally biased region" description="Low complexity" evidence="6">
    <location>
        <begin position="510"/>
        <end position="529"/>
    </location>
</feature>
<evidence type="ECO:0000256" key="4">
    <source>
        <dbReference type="ARBA" id="ARBA00023242"/>
    </source>
</evidence>
<feature type="domain" description="RRM" evidence="7">
    <location>
        <begin position="9"/>
        <end position="88"/>
    </location>
</feature>
<keyword evidence="3 5" id="KW-0694">RNA-binding</keyword>
<dbReference type="GO" id="GO:0003729">
    <property type="term" value="F:mRNA binding"/>
    <property type="evidence" value="ECO:0007669"/>
    <property type="project" value="TreeGrafter"/>
</dbReference>
<feature type="compositionally biased region" description="Low complexity" evidence="6">
    <location>
        <begin position="825"/>
        <end position="840"/>
    </location>
</feature>
<dbReference type="InterPro" id="IPR000504">
    <property type="entry name" value="RRM_dom"/>
</dbReference>
<dbReference type="InterPro" id="IPR035979">
    <property type="entry name" value="RBD_domain_sf"/>
</dbReference>
<accession>A0A2P6VDK4</accession>
<dbReference type="Gene3D" id="3.30.70.330">
    <property type="match status" value="4"/>
</dbReference>
<protein>
    <submittedName>
        <fullName evidence="8">RNA-binding 28</fullName>
    </submittedName>
</protein>